<proteinExistence type="predicted"/>
<dbReference type="PANTHER" id="PTHR31286">
    <property type="entry name" value="GLYCINE-RICH CELL WALL STRUCTURAL PROTEIN 1.8-LIKE"/>
    <property type="match status" value="1"/>
</dbReference>
<dbReference type="Pfam" id="PF14392">
    <property type="entry name" value="zf-CCHC_4"/>
    <property type="match status" value="1"/>
</dbReference>
<dbReference type="PANTHER" id="PTHR31286:SF153">
    <property type="entry name" value="DUF4283 DOMAIN PROTEIN"/>
    <property type="match status" value="1"/>
</dbReference>
<evidence type="ECO:0000313" key="3">
    <source>
        <dbReference type="Proteomes" id="UP001159364"/>
    </source>
</evidence>
<dbReference type="Proteomes" id="UP001159364">
    <property type="component" value="Linkage Group LG11"/>
</dbReference>
<accession>A0AAV8SIU2</accession>
<keyword evidence="3" id="KW-1185">Reference proteome</keyword>
<organism evidence="2 3">
    <name type="scientific">Erythroxylum novogranatense</name>
    <dbReference type="NCBI Taxonomy" id="1862640"/>
    <lineage>
        <taxon>Eukaryota</taxon>
        <taxon>Viridiplantae</taxon>
        <taxon>Streptophyta</taxon>
        <taxon>Embryophyta</taxon>
        <taxon>Tracheophyta</taxon>
        <taxon>Spermatophyta</taxon>
        <taxon>Magnoliopsida</taxon>
        <taxon>eudicotyledons</taxon>
        <taxon>Gunneridae</taxon>
        <taxon>Pentapetalae</taxon>
        <taxon>rosids</taxon>
        <taxon>fabids</taxon>
        <taxon>Malpighiales</taxon>
        <taxon>Erythroxylaceae</taxon>
        <taxon>Erythroxylum</taxon>
    </lineage>
</organism>
<evidence type="ECO:0000313" key="2">
    <source>
        <dbReference type="EMBL" id="KAJ8751878.1"/>
    </source>
</evidence>
<protein>
    <recommendedName>
        <fullName evidence="1">Zinc knuckle CX2CX4HX4C domain-containing protein</fullName>
    </recommendedName>
</protein>
<dbReference type="EMBL" id="JAIWQS010000011">
    <property type="protein sequence ID" value="KAJ8751878.1"/>
    <property type="molecule type" value="Genomic_DNA"/>
</dbReference>
<dbReference type="AlphaFoldDB" id="A0AAV8SIU2"/>
<sequence>MVAGGPWSFNNCLLLIHHLREGENLEDIEFHVADFWVRVHDLPPGFAFETLARNLGNLMGKFLDYDSGPRRNSMINYMRIQVRLDITEPLMRTKKIRKEGGTHFEASFSYERIPLLCYLCGIIGHSDTHCPRLTELPTMELQRGWKEDIRYEIRTQNRNRPN</sequence>
<name>A0AAV8SIU2_9ROSI</name>
<dbReference type="InterPro" id="IPR040256">
    <property type="entry name" value="At4g02000-like"/>
</dbReference>
<feature type="domain" description="Zinc knuckle CX2CX4HX4C" evidence="1">
    <location>
        <begin position="84"/>
        <end position="131"/>
    </location>
</feature>
<gene>
    <name evidence="2" type="ORF">K2173_026080</name>
</gene>
<comment type="caution">
    <text evidence="2">The sequence shown here is derived from an EMBL/GenBank/DDBJ whole genome shotgun (WGS) entry which is preliminary data.</text>
</comment>
<evidence type="ECO:0000259" key="1">
    <source>
        <dbReference type="Pfam" id="PF14392"/>
    </source>
</evidence>
<reference evidence="2 3" key="1">
    <citation type="submission" date="2021-09" db="EMBL/GenBank/DDBJ databases">
        <title>Genomic insights and catalytic innovation underlie evolution of tropane alkaloids biosynthesis.</title>
        <authorList>
            <person name="Wang Y.-J."/>
            <person name="Tian T."/>
            <person name="Huang J.-P."/>
            <person name="Huang S.-X."/>
        </authorList>
    </citation>
    <scope>NUCLEOTIDE SEQUENCE [LARGE SCALE GENOMIC DNA]</scope>
    <source>
        <strain evidence="2">KIB-2018</strain>
        <tissue evidence="2">Leaf</tissue>
    </source>
</reference>
<dbReference type="InterPro" id="IPR025836">
    <property type="entry name" value="Zn_knuckle_CX2CX4HX4C"/>
</dbReference>